<sequence length="84" mass="9471">MEDRANRGELIMNLTIATSLRTTETTSRLEKIAPSRLLLNTAIEQGITSNHQEAAPCGHPYGRIAIYINQQRFVNESDVSQDLW</sequence>
<gene>
    <name evidence="1" type="ORF">DF168_02247</name>
</gene>
<dbReference type="KEGG" id="mtar:DF168_02247"/>
<dbReference type="EMBL" id="CP029803">
    <property type="protein sequence ID" value="AWT61022.1"/>
    <property type="molecule type" value="Genomic_DNA"/>
</dbReference>
<organism evidence="1 2">
    <name type="scientific">Candidatus Moanibacter tarae</name>
    <dbReference type="NCBI Taxonomy" id="2200854"/>
    <lineage>
        <taxon>Bacteria</taxon>
        <taxon>Pseudomonadati</taxon>
        <taxon>Verrucomicrobiota</taxon>
        <taxon>Opitutia</taxon>
        <taxon>Puniceicoccales</taxon>
        <taxon>Puniceicoccales incertae sedis</taxon>
        <taxon>Candidatus Moanibacter</taxon>
    </lineage>
</organism>
<evidence type="ECO:0000313" key="2">
    <source>
        <dbReference type="Proteomes" id="UP000247465"/>
    </source>
</evidence>
<evidence type="ECO:0000313" key="1">
    <source>
        <dbReference type="EMBL" id="AWT61022.1"/>
    </source>
</evidence>
<dbReference type="AlphaFoldDB" id="A0A2Z4AS77"/>
<proteinExistence type="predicted"/>
<protein>
    <submittedName>
        <fullName evidence="1">Uncharacterized protein</fullName>
    </submittedName>
</protein>
<reference evidence="1 2" key="1">
    <citation type="submission" date="2018-06" db="EMBL/GenBank/DDBJ databases">
        <title>Draft Genome Sequence of a Novel Marine Bacterium Related to the Verrucomicrobia.</title>
        <authorList>
            <person name="Vosseberg J."/>
            <person name="Martijn J."/>
            <person name="Ettema T.J.G."/>
        </authorList>
    </citation>
    <scope>NUCLEOTIDE SEQUENCE [LARGE SCALE GENOMIC DNA]</scope>
    <source>
        <strain evidence="1">TARA_B100001123</strain>
    </source>
</reference>
<dbReference type="Proteomes" id="UP000247465">
    <property type="component" value="Chromosome"/>
</dbReference>
<accession>A0A2Z4AS77</accession>
<name>A0A2Z4AS77_9BACT</name>